<dbReference type="Pfam" id="PF09339">
    <property type="entry name" value="HTH_IclR"/>
    <property type="match status" value="1"/>
</dbReference>
<dbReference type="SUPFAM" id="SSF55781">
    <property type="entry name" value="GAF domain-like"/>
    <property type="match status" value="1"/>
</dbReference>
<dbReference type="SUPFAM" id="SSF46785">
    <property type="entry name" value="Winged helix' DNA-binding domain"/>
    <property type="match status" value="1"/>
</dbReference>
<dbReference type="SMART" id="SM00346">
    <property type="entry name" value="HTH_ICLR"/>
    <property type="match status" value="1"/>
</dbReference>
<evidence type="ECO:0000313" key="6">
    <source>
        <dbReference type="EMBL" id="REH42565.1"/>
    </source>
</evidence>
<dbReference type="GO" id="GO:0003677">
    <property type="term" value="F:DNA binding"/>
    <property type="evidence" value="ECO:0007669"/>
    <property type="project" value="UniProtKB-KW"/>
</dbReference>
<evidence type="ECO:0000256" key="3">
    <source>
        <dbReference type="ARBA" id="ARBA00023163"/>
    </source>
</evidence>
<keyword evidence="1" id="KW-0805">Transcription regulation</keyword>
<dbReference type="Gene3D" id="3.30.450.40">
    <property type="match status" value="1"/>
</dbReference>
<dbReference type="InterPro" id="IPR014757">
    <property type="entry name" value="Tscrpt_reg_IclR_C"/>
</dbReference>
<dbReference type="InterPro" id="IPR036390">
    <property type="entry name" value="WH_DNA-bd_sf"/>
</dbReference>
<feature type="domain" description="IclR-ED" evidence="5">
    <location>
        <begin position="76"/>
        <end position="258"/>
    </location>
</feature>
<gene>
    <name evidence="6" type="ORF">BCF44_11060</name>
</gene>
<protein>
    <submittedName>
        <fullName evidence="6">DNA-binding IclR family transcriptional regulator</fullName>
    </submittedName>
</protein>
<dbReference type="Pfam" id="PF01614">
    <property type="entry name" value="IclR_C"/>
    <property type="match status" value="1"/>
</dbReference>
<dbReference type="GO" id="GO:0045892">
    <property type="term" value="P:negative regulation of DNA-templated transcription"/>
    <property type="evidence" value="ECO:0007669"/>
    <property type="project" value="TreeGrafter"/>
</dbReference>
<evidence type="ECO:0000256" key="1">
    <source>
        <dbReference type="ARBA" id="ARBA00023015"/>
    </source>
</evidence>
<dbReference type="RefSeq" id="WP_116177393.1">
    <property type="nucleotide sequence ID" value="NZ_CP144375.1"/>
</dbReference>
<organism evidence="6 7">
    <name type="scientific">Kutzneria buriramensis</name>
    <dbReference type="NCBI Taxonomy" id="1045776"/>
    <lineage>
        <taxon>Bacteria</taxon>
        <taxon>Bacillati</taxon>
        <taxon>Actinomycetota</taxon>
        <taxon>Actinomycetes</taxon>
        <taxon>Pseudonocardiales</taxon>
        <taxon>Pseudonocardiaceae</taxon>
        <taxon>Kutzneria</taxon>
    </lineage>
</organism>
<dbReference type="AlphaFoldDB" id="A0A3E0HCJ7"/>
<evidence type="ECO:0000256" key="2">
    <source>
        <dbReference type="ARBA" id="ARBA00023125"/>
    </source>
</evidence>
<evidence type="ECO:0000313" key="7">
    <source>
        <dbReference type="Proteomes" id="UP000256269"/>
    </source>
</evidence>
<dbReference type="Proteomes" id="UP000256269">
    <property type="component" value="Unassembled WGS sequence"/>
</dbReference>
<dbReference type="PROSITE" id="PS51078">
    <property type="entry name" value="ICLR_ED"/>
    <property type="match status" value="1"/>
</dbReference>
<dbReference type="InterPro" id="IPR036388">
    <property type="entry name" value="WH-like_DNA-bd_sf"/>
</dbReference>
<proteinExistence type="predicted"/>
<dbReference type="PANTHER" id="PTHR30136:SF24">
    <property type="entry name" value="HTH-TYPE TRANSCRIPTIONAL REPRESSOR ALLR"/>
    <property type="match status" value="1"/>
</dbReference>
<accession>A0A3E0HCJ7</accession>
<dbReference type="PROSITE" id="PS51077">
    <property type="entry name" value="HTH_ICLR"/>
    <property type="match status" value="1"/>
</dbReference>
<dbReference type="GO" id="GO:0003700">
    <property type="term" value="F:DNA-binding transcription factor activity"/>
    <property type="evidence" value="ECO:0007669"/>
    <property type="project" value="TreeGrafter"/>
</dbReference>
<feature type="domain" description="HTH iclR-type" evidence="4">
    <location>
        <begin position="13"/>
        <end position="75"/>
    </location>
</feature>
<dbReference type="PANTHER" id="PTHR30136">
    <property type="entry name" value="HELIX-TURN-HELIX TRANSCRIPTIONAL REGULATOR, ICLR FAMILY"/>
    <property type="match status" value="1"/>
</dbReference>
<dbReference type="EMBL" id="QUNO01000010">
    <property type="protein sequence ID" value="REH42565.1"/>
    <property type="molecule type" value="Genomic_DNA"/>
</dbReference>
<evidence type="ECO:0000259" key="4">
    <source>
        <dbReference type="PROSITE" id="PS51077"/>
    </source>
</evidence>
<comment type="caution">
    <text evidence="6">The sequence shown here is derived from an EMBL/GenBank/DDBJ whole genome shotgun (WGS) entry which is preliminary data.</text>
</comment>
<keyword evidence="2 6" id="KW-0238">DNA-binding</keyword>
<dbReference type="InterPro" id="IPR029016">
    <property type="entry name" value="GAF-like_dom_sf"/>
</dbReference>
<keyword evidence="3" id="KW-0804">Transcription</keyword>
<evidence type="ECO:0000259" key="5">
    <source>
        <dbReference type="PROSITE" id="PS51078"/>
    </source>
</evidence>
<dbReference type="OrthoDB" id="5242615at2"/>
<dbReference type="InterPro" id="IPR005471">
    <property type="entry name" value="Tscrpt_reg_IclR_N"/>
</dbReference>
<reference evidence="6 7" key="1">
    <citation type="submission" date="2018-08" db="EMBL/GenBank/DDBJ databases">
        <title>Genomic Encyclopedia of Archaeal and Bacterial Type Strains, Phase II (KMG-II): from individual species to whole genera.</title>
        <authorList>
            <person name="Goeker M."/>
        </authorList>
    </citation>
    <scope>NUCLEOTIDE SEQUENCE [LARGE SCALE GENOMIC DNA]</scope>
    <source>
        <strain evidence="6 7">DSM 45791</strain>
    </source>
</reference>
<name>A0A3E0HCJ7_9PSEU</name>
<sequence length="258" mass="28058">MPDAQPKPPSGLIGSVQRALRVLETVSDGGDGITAKAVARRTGFKLSTTYHLLNTLVHEGYLVRLANARGFGLGYKLPELHDSLKSQLSVTPNIAYTLRDLHLRAEAAMYYAVVRDDELVVAEVADSPEHRKAEPLDLGFDQSAHATSFGKVLLAAMSPAARRHYLAGAGLARLTNRTITRLEDLDRELATVRRTGIAAEIEEFQPGLACLATPVRDAEGRTTAAVALSVPVTDFAKRRRQLETLIRRGGEELSRLLA</sequence>
<keyword evidence="7" id="KW-1185">Reference proteome</keyword>
<dbReference type="Gene3D" id="1.10.10.10">
    <property type="entry name" value="Winged helix-like DNA-binding domain superfamily/Winged helix DNA-binding domain"/>
    <property type="match status" value="1"/>
</dbReference>
<dbReference type="InterPro" id="IPR050707">
    <property type="entry name" value="HTH_MetabolicPath_Reg"/>
</dbReference>